<evidence type="ECO:0000313" key="1">
    <source>
        <dbReference type="EMBL" id="PVV01272.1"/>
    </source>
</evidence>
<evidence type="ECO:0000313" key="2">
    <source>
        <dbReference type="Proteomes" id="UP000245609"/>
    </source>
</evidence>
<comment type="caution">
    <text evidence="1">The sequence shown here is derived from an EMBL/GenBank/DDBJ whole genome shotgun (WGS) entry which is preliminary data.</text>
</comment>
<keyword evidence="2" id="KW-1185">Reference proteome</keyword>
<reference evidence="1 2" key="1">
    <citation type="journal article" date="2018" name="MBio">
        <title>Comparative Genomics Reveals the Core Gene Toolbox for the Fungus-Insect Symbiosis.</title>
        <authorList>
            <person name="Wang Y."/>
            <person name="Stata M."/>
            <person name="Wang W."/>
            <person name="Stajich J.E."/>
            <person name="White M.M."/>
            <person name="Moncalvo J.M."/>
        </authorList>
    </citation>
    <scope>NUCLEOTIDE SEQUENCE [LARGE SCALE GENOMIC DNA]</scope>
    <source>
        <strain evidence="1 2">SC-DP-2</strain>
    </source>
</reference>
<accession>A0A2T9Z9N4</accession>
<dbReference type="Proteomes" id="UP000245609">
    <property type="component" value="Unassembled WGS sequence"/>
</dbReference>
<feature type="non-terminal residue" evidence="1">
    <location>
        <position position="115"/>
    </location>
</feature>
<dbReference type="EMBL" id="MBFS01001228">
    <property type="protein sequence ID" value="PVV01272.1"/>
    <property type="molecule type" value="Genomic_DNA"/>
</dbReference>
<sequence length="115" mass="13241">MMYARVNIEQMKLQNKILQDYKVPLLSGKESSFCCQNNKIGLEPLPTLPREVSELFQGLISDLPLADTITGLRSPPWELKNLDRRLSSAYLSLIENVFRRENTFVTQFETLGSYE</sequence>
<proteinExistence type="predicted"/>
<name>A0A2T9Z9N4_9FUNG</name>
<gene>
    <name evidence="1" type="ORF">BB560_004319</name>
</gene>
<protein>
    <submittedName>
        <fullName evidence="1">Uncharacterized protein</fullName>
    </submittedName>
</protein>
<organism evidence="1 2">
    <name type="scientific">Smittium megazygosporum</name>
    <dbReference type="NCBI Taxonomy" id="133381"/>
    <lineage>
        <taxon>Eukaryota</taxon>
        <taxon>Fungi</taxon>
        <taxon>Fungi incertae sedis</taxon>
        <taxon>Zoopagomycota</taxon>
        <taxon>Kickxellomycotina</taxon>
        <taxon>Harpellomycetes</taxon>
        <taxon>Harpellales</taxon>
        <taxon>Legeriomycetaceae</taxon>
        <taxon>Smittium</taxon>
    </lineage>
</organism>
<dbReference type="AlphaFoldDB" id="A0A2T9Z9N4"/>